<accession>A0ABT9FUP5</accession>
<feature type="compositionally biased region" description="Polar residues" evidence="6">
    <location>
        <begin position="785"/>
        <end position="796"/>
    </location>
</feature>
<evidence type="ECO:0000259" key="8">
    <source>
        <dbReference type="PROSITE" id="PS50847"/>
    </source>
</evidence>
<dbReference type="PANTHER" id="PTHR34819">
    <property type="entry name" value="LARGE CYSTEINE-RICH PERIPLASMIC PROTEIN OMCB"/>
    <property type="match status" value="1"/>
</dbReference>
<dbReference type="NCBIfam" id="TIGR01167">
    <property type="entry name" value="LPXTG_anchor"/>
    <property type="match status" value="1"/>
</dbReference>
<dbReference type="InterPro" id="IPR008966">
    <property type="entry name" value="Adhesion_dom_sf"/>
</dbReference>
<evidence type="ECO:0000313" key="10">
    <source>
        <dbReference type="Proteomes" id="UP001241848"/>
    </source>
</evidence>
<keyword evidence="4" id="KW-0732">Signal</keyword>
<keyword evidence="3" id="KW-0964">Secreted</keyword>
<sequence length="912" mass="96609">MSDSTREENNFWNGSITKNGQNVSTRNPDRTPANTDIYNYDFTGSPYFPPGVDRLDQIFTAQAQSPGSGLDGYLPHFWGAALEVIPPALEISKNVKNKLVDKTDYEVGDTVVYTIIARNTVADTVAKNVTIEDELPEGLEFIEGTLQASHNTVPEFNDGKITANFGHVSDTDERIVTLEARILNSQAGNTINNVASVKSDGLDPVTAETEFTVKPNPLLESQKTAVIAEKAEDNLDSEHPEVGDTLLYSIQTRNTITDTTVKNLVISDSIPSELKYVPGSLTVDGVAVTDAEGDDSGYYSSSKVAGQFGDVSDLNWHTVQFKAVVQPGQAGRDIINIAEVNGDNVDTPDRPREEVEIYPRNPQIESEKFATNVDASKATYEVGDTVSYTIRTRAVVNDTYLENLTISDTLPAGLQYVPGSLKVDGVSVTDSEDNDAGYSVSGQVYGSYGNVEDMNWHTLEFQAVILTGQGGQTIQNTGKITGDNIEQPGEPTEKIVVEEEPPIVGPPVDPEEPGNGGGGGGGSDDDDDDSRSPLIESEKSAKDMNGGSMEVGDTIEYTIRARNTVSNSSVTNMIISDDLPEELEYVPGTLKVGGVTVTDNDDSDKGEYVNGTVTGSFGTVTGTGWNVLEFQAKIVKGDKGDKIKNVGKVDGDNLDDPDQPSEEITIDDLTPVLESEKEANDLNSGTVQVGDVIEYTIRTRNTVAGSVVKNLEISDALRAELEYAPGSLKVDGITVTDAQDSDKGAYVNGTVSGQFGDITDTGWHTIVFQAKLIAGQNGQTIRNTAEVNGDNLNDPDQPSEDIVIGEGSGSNPGIPGNPNDGSSSGNPNNPGWGDTDSGSTDSGPSGGSDGDGGTGQSGTSGDSVNGGSSGDGEGTGSKLPETATNMYGYLLAGFIILLAGLFLLRRKHNNKV</sequence>
<evidence type="ECO:0000256" key="4">
    <source>
        <dbReference type="ARBA" id="ARBA00022729"/>
    </source>
</evidence>
<dbReference type="InterPro" id="IPR051172">
    <property type="entry name" value="Chlamydia_OmcB"/>
</dbReference>
<keyword evidence="2" id="KW-0134">Cell wall</keyword>
<dbReference type="NCBIfam" id="TIGR04226">
    <property type="entry name" value="RrgB_K2N_iso_D2"/>
    <property type="match status" value="4"/>
</dbReference>
<evidence type="ECO:0000256" key="5">
    <source>
        <dbReference type="ARBA" id="ARBA00023088"/>
    </source>
</evidence>
<dbReference type="PANTHER" id="PTHR34819:SF3">
    <property type="entry name" value="CELL SURFACE PROTEIN"/>
    <property type="match status" value="1"/>
</dbReference>
<evidence type="ECO:0000313" key="9">
    <source>
        <dbReference type="EMBL" id="MDP4098345.1"/>
    </source>
</evidence>
<dbReference type="InterPro" id="IPR001434">
    <property type="entry name" value="OmcB-like_DUF11"/>
</dbReference>
<dbReference type="SUPFAM" id="SSF49401">
    <property type="entry name" value="Bacterial adhesins"/>
    <property type="match status" value="5"/>
</dbReference>
<dbReference type="InterPro" id="IPR047589">
    <property type="entry name" value="DUF11_rpt"/>
</dbReference>
<keyword evidence="7" id="KW-0472">Membrane</keyword>
<organism evidence="9 10">
    <name type="scientific">Paenibacillus zeirhizosphaerae</name>
    <dbReference type="NCBI Taxonomy" id="2987519"/>
    <lineage>
        <taxon>Bacteria</taxon>
        <taxon>Bacillati</taxon>
        <taxon>Bacillota</taxon>
        <taxon>Bacilli</taxon>
        <taxon>Bacillales</taxon>
        <taxon>Paenibacillaceae</taxon>
        <taxon>Paenibacillus</taxon>
    </lineage>
</organism>
<dbReference type="Gene3D" id="2.60.40.740">
    <property type="match status" value="5"/>
</dbReference>
<keyword evidence="7" id="KW-0812">Transmembrane</keyword>
<dbReference type="Pfam" id="PF00746">
    <property type="entry name" value="Gram_pos_anchor"/>
    <property type="match status" value="1"/>
</dbReference>
<dbReference type="Pfam" id="PF01345">
    <property type="entry name" value="DUF11"/>
    <property type="match status" value="2"/>
</dbReference>
<feature type="region of interest" description="Disordered" evidence="6">
    <location>
        <begin position="498"/>
        <end position="549"/>
    </location>
</feature>
<feature type="compositionally biased region" description="Polar residues" evidence="6">
    <location>
        <begin position="10"/>
        <end position="32"/>
    </location>
</feature>
<feature type="domain" description="Gram-positive cocci surface proteins LPxTG" evidence="8">
    <location>
        <begin position="879"/>
        <end position="912"/>
    </location>
</feature>
<gene>
    <name evidence="9" type="ORF">OIN60_16435</name>
</gene>
<dbReference type="Proteomes" id="UP001241848">
    <property type="component" value="Unassembled WGS sequence"/>
</dbReference>
<feature type="region of interest" description="Disordered" evidence="6">
    <location>
        <begin position="1"/>
        <end position="32"/>
    </location>
</feature>
<evidence type="ECO:0000256" key="6">
    <source>
        <dbReference type="SAM" id="MobiDB-lite"/>
    </source>
</evidence>
<evidence type="ECO:0000256" key="1">
    <source>
        <dbReference type="ARBA" id="ARBA00004168"/>
    </source>
</evidence>
<dbReference type="RefSeq" id="WP_305755968.1">
    <property type="nucleotide sequence ID" value="NZ_JAPCKK010000020.1"/>
</dbReference>
<evidence type="ECO:0000256" key="2">
    <source>
        <dbReference type="ARBA" id="ARBA00022512"/>
    </source>
</evidence>
<comment type="caution">
    <text evidence="9">The sequence shown here is derived from an EMBL/GenBank/DDBJ whole genome shotgun (WGS) entry which is preliminary data.</text>
</comment>
<dbReference type="InterPro" id="IPR026466">
    <property type="entry name" value="Fim_isopep_form_D2_dom"/>
</dbReference>
<feature type="transmembrane region" description="Helical" evidence="7">
    <location>
        <begin position="886"/>
        <end position="904"/>
    </location>
</feature>
<keyword evidence="7" id="KW-1133">Transmembrane helix</keyword>
<reference evidence="9 10" key="1">
    <citation type="submission" date="2022-10" db="EMBL/GenBank/DDBJ databases">
        <title>Paenibacillus description and whole genome data of maize root bacterial community.</title>
        <authorList>
            <person name="Marton D."/>
            <person name="Farkas M."/>
            <person name="Cserhati M."/>
        </authorList>
    </citation>
    <scope>NUCLEOTIDE SEQUENCE [LARGE SCALE GENOMIC DNA]</scope>
    <source>
        <strain evidence="9 10">P96</strain>
    </source>
</reference>
<dbReference type="PROSITE" id="PS50847">
    <property type="entry name" value="GRAM_POS_ANCHORING"/>
    <property type="match status" value="1"/>
</dbReference>
<feature type="compositionally biased region" description="Gly residues" evidence="6">
    <location>
        <begin position="844"/>
        <end position="858"/>
    </location>
</feature>
<feature type="compositionally biased region" description="Low complexity" evidence="6">
    <location>
        <begin position="809"/>
        <end position="843"/>
    </location>
</feature>
<name>A0ABT9FUP5_9BACL</name>
<dbReference type="InterPro" id="IPR019931">
    <property type="entry name" value="LPXTG_anchor"/>
</dbReference>
<comment type="subcellular location">
    <subcellularLocation>
        <location evidence="1">Secreted</location>
        <location evidence="1">Cell wall</location>
        <topology evidence="1">Peptidoglycan-anchor</topology>
    </subcellularLocation>
</comment>
<protein>
    <submittedName>
        <fullName evidence="9">Isopeptide-forming domain-containing fimbrial protein</fullName>
    </submittedName>
</protein>
<evidence type="ECO:0000256" key="7">
    <source>
        <dbReference type="SAM" id="Phobius"/>
    </source>
</evidence>
<feature type="region of interest" description="Disordered" evidence="6">
    <location>
        <begin position="785"/>
        <end position="879"/>
    </location>
</feature>
<keyword evidence="5" id="KW-0572">Peptidoglycan-anchor</keyword>
<keyword evidence="10" id="KW-1185">Reference proteome</keyword>
<dbReference type="EMBL" id="JAPCKK010000020">
    <property type="protein sequence ID" value="MDP4098345.1"/>
    <property type="molecule type" value="Genomic_DNA"/>
</dbReference>
<proteinExistence type="predicted"/>
<evidence type="ECO:0000256" key="3">
    <source>
        <dbReference type="ARBA" id="ARBA00022525"/>
    </source>
</evidence>
<dbReference type="NCBIfam" id="TIGR01451">
    <property type="entry name" value="B_ant_repeat"/>
    <property type="match status" value="5"/>
</dbReference>